<dbReference type="Proteomes" id="UP000252023">
    <property type="component" value="Chromosome"/>
</dbReference>
<dbReference type="EMBL" id="CP030918">
    <property type="protein sequence ID" value="AXC50141.1"/>
    <property type="molecule type" value="Genomic_DNA"/>
</dbReference>
<keyword evidence="3" id="KW-1185">Reference proteome</keyword>
<accession>A0A344PL86</accession>
<protein>
    <recommendedName>
        <fullName evidence="4">AAA+ family ATPase</fullName>
    </recommendedName>
</protein>
<proteinExistence type="predicted"/>
<evidence type="ECO:0000313" key="3">
    <source>
        <dbReference type="Proteomes" id="UP000252023"/>
    </source>
</evidence>
<dbReference type="AlphaFoldDB" id="A0A344PL86"/>
<dbReference type="PRINTS" id="PR01217">
    <property type="entry name" value="PRICHEXTENSN"/>
</dbReference>
<dbReference type="OrthoDB" id="7308154at2"/>
<dbReference type="KEGG" id="pars:DRW48_10920"/>
<feature type="region of interest" description="Disordered" evidence="1">
    <location>
        <begin position="78"/>
        <end position="98"/>
    </location>
</feature>
<name>A0A344PL86_9RHOB</name>
<feature type="region of interest" description="Disordered" evidence="1">
    <location>
        <begin position="154"/>
        <end position="242"/>
    </location>
</feature>
<reference evidence="3" key="1">
    <citation type="submission" date="2018-07" db="EMBL/GenBank/DDBJ databases">
        <title>Genome sequencing of Paracoccus sp. SC2-6.</title>
        <authorList>
            <person name="Heo J."/>
            <person name="Kim S.-J."/>
            <person name="Kwon S.-W."/>
        </authorList>
    </citation>
    <scope>NUCLEOTIDE SEQUENCE [LARGE SCALE GENOMIC DNA]</scope>
    <source>
        <strain evidence="3">SC2-6</strain>
    </source>
</reference>
<organism evidence="2 3">
    <name type="scientific">Paracoccus suum</name>
    <dbReference type="NCBI Taxonomy" id="2259340"/>
    <lineage>
        <taxon>Bacteria</taxon>
        <taxon>Pseudomonadati</taxon>
        <taxon>Pseudomonadota</taxon>
        <taxon>Alphaproteobacteria</taxon>
        <taxon>Rhodobacterales</taxon>
        <taxon>Paracoccaceae</taxon>
        <taxon>Paracoccus</taxon>
    </lineage>
</organism>
<evidence type="ECO:0008006" key="4">
    <source>
        <dbReference type="Google" id="ProtNLM"/>
    </source>
</evidence>
<sequence length="242" mass="25289">MKGRAMRLFNLRPLLISSLSALVLPGLALAERVVPLAPAQQFDPLAVPLPPVQATPPVRVPAPQPPIIVVPAPGWQQTAPPPPQVRIQAPSPTPAPPEAGADLIERGAGILLDNLLTEMQPTFEEMARGLDGVANKFGPALEDLGSLVDDIHNYQTPERLPNGDILIRRRADAPPPPASNALRDLTTPQDTPGTTPPATSPPGTVQPTTPPAPMAPDTTAPNDPPPLAAPIPSVLPGTQIEL</sequence>
<gene>
    <name evidence="2" type="ORF">DRW48_10920</name>
</gene>
<evidence type="ECO:0000256" key="1">
    <source>
        <dbReference type="SAM" id="MobiDB-lite"/>
    </source>
</evidence>
<evidence type="ECO:0000313" key="2">
    <source>
        <dbReference type="EMBL" id="AXC50141.1"/>
    </source>
</evidence>